<dbReference type="PROSITE" id="PS52004">
    <property type="entry name" value="KS3_2"/>
    <property type="match status" value="1"/>
</dbReference>
<dbReference type="GO" id="GO:0016746">
    <property type="term" value="F:acyltransferase activity"/>
    <property type="evidence" value="ECO:0007669"/>
    <property type="project" value="UniProtKB-KW"/>
</dbReference>
<evidence type="ECO:0000259" key="9">
    <source>
        <dbReference type="PROSITE" id="PS52004"/>
    </source>
</evidence>
<dbReference type="Gene3D" id="3.40.47.10">
    <property type="match status" value="1"/>
</dbReference>
<sequence length="2632" mass="283864">MASTIANRPEGPTTVLLFGPQALSFSEESFHRLRSAATGSPENGWMLDVIAELPGWTSHAAEQFPKLRATPAARLQESLKEWLSAGATETPVASFKNLPNALLTPLVVLDHLAQYAQYVQLAHVETASGLGSDLYGPQPRQTSTLGFCTGLLSALAAASASSQAQFRQYAAVSVRLAALIGAVVDAEEVSGGESKTFSTACHSPEQEQELQNILAEFPDAYISVNYDLHRATLTTSESTAQELQDRFRGAGITAHPIGLRGRFHYRNYAQDLEALIAICDSTPGLQLPDASDAVLPIHSLTGGGMITEGKLHHIALREILVEQSQWTQTFDAMSNSSLANKQSLLVSFGTERCVPPTAMPRVGGQVLYMTNYHEVIPRLSALKTPLDAGYSENDIAVVGMAVNVAGAEDVDEFWHLNQKGESQHREVPPERFTFDTHYRTVDPGRKWFGNFLKDHDAFDHKFFHKSPREAATQDPQQRLLLQSAYQAVEQSGYFNSPNPDTNVGVYVGVCAADYEANIAGYAPNAFSATGNLKSFIAGKVSHYFGWHGPGLTIDTACSASAVAIHQACRAILGGECNAAVAGGTNVMTSPLWFQNLAGATFLSTTGACKPFDAKADGYCRGEAIACVFLKKMSKAVEDGDLIIGSIKATAVYQNDNCTPIFVPNSPSLSVLFRDVVRNSGLSPRQITLVEAHGTGTPVGDPAEYESILSILGGTAIRSDPLFLSSVKGLIGHTECVSGVVALIKVLLAIHHGEITPQASFQTLSPKLKATKEDMIQIPTQLSRWDAEYRAALINNYGASGSNASMIVAQRPRTLAASFPASGKHPFWLTGLDERSIRDYAARLGRYLAANKAALSLANLSFNVFRQSNRALPEGLIFSAASVDELESQLAGFAKKDGKLAVSTKKDERPVILCFGGQISRFVGLDKAVFEANGRLRAHLDRCNAALLSLGLSSIYPVIFERAVIEDPVTLQTTLFAMQYACAQTWMDCGVKPVAVVGHSFGELVALCAAGVLSLRDSLSVVAGRAQLINEAWGSDSGAMMAVEGRLEDVRALLDKAGAQSGESATIACYNGPTTFTLAGPTKAIDAAADVISSASGVRGKKLSVSNAFHSTLVEPLKADLGKLAQGMSFREPTIRWERATETQTSSSVGPEFFASHMRDPVFANHAFQRLHKDFPSAIWLEAGSSSTITKMASKALGAPAASYFAEVSIVSDSAVSNLADTFVGLWREGLSIAHWSHHKSLAQAYSPILLPPYQFEKFRHWLALKKPEESLAAQAAARHAAAPVQTQQGAHLPTELYTFTGFQDDAKRSARFRVNTMIKKYDEFVSGHVILHTAPICPATLEVDITVEALLSLRPDLMADGLQPEILNVENLVPICVDPSRAVWLDLQATAADFRSCDWQMISTNAQGSGKTVHVRGQIAFRSVRDAKADFARYERLVPHQRAVDLINDAAPDDVLQGRNVYKVFGEIVDYSEPYQGLKKLVGKGSASAGRVVKRHAGETYVDTHLFDAFSHVGGFWVNCMTDRDPADMYIAAGFEAWIRRPGVGKPKTDDERPSAWDIIACHAKTSDKAYTTDIFIFAAATGLLYEVILGVNYAKIPKSIMTKTLVKLTAPGGTTAAPAPTSAAAPIAAPATPVPEARTSEPSPALTLPTEGPRPSAKPKKSKAPKDDKSAAVVGAVIEILAELSGIDAASIKVSTDLADIGIDSLVGMEMCHDLEAKFECSLDMDRMAEVLSVNDVVQCVLSTLGIEAGAGGGSDSDGDEDDDYVHLSSTSGTTTPRSGIESASSVSEDEGEGDAKDVGDLKLSAADVLGAFGESKRLTDKFIKDFNCSGYMDEINPKQTQLCVALVVEAYEKLGCHVRTAAAGEKLTRITYAPQHGRLVKYLDELLEKEARLIDIDAEGNMIRTAVSVPLAHKTSKEIVDSLVAAYPDHNFANRLAYFCGTKLVEVLKAELDGVKLIFGNEEGRQLVSGLYGESLLNKLFYKQMEDILTRLVSRLPRNSGPLKILEMGAGTGGTTKYLVPLLAKLGHPVEYTFTDLAPSFVAAARRNWKAYSFMKFRAHDIEKEPAEDLIGTQHIVVASNAVHATHSLPVSVGNIRKALRPDGFLMMLEMTETVPWVDIIFGLLEGWWLFDDGREHAISNQARWEKELHALGYGHVDWTDGHLPENKIQRIIVAMASGPKLERLPIPPKLTELPDFDCANREAVVSSYVEKYTSNFSFSPSSSSSTTTTAATQPASHSILVTGATGSLGAHLVAALAALPQVSQVWCVNRLSRGVSEPEKRQLKSFADKSISLPADQLSKLRILETDTSKPLLGLDPALYSELASSVTGIIHNAWPMSGVRPIRMFEPQFQVLRNLIDLAAASAASSSSSSSSLVTFQFISSIAVVGHHPLITGNANVPETRVAIDSVLPNGYGDAKYACERMLDETLHRFPDRFRTMSVRLGQVAGSTRTGYWNPLEHLSFLVKSSQTLGAFPAFEGELSWTPVDVVASTLGDLVVLCGAKPHPVYHVDNPVRQEWTEMVPVLARALGITVDASKEGGGGGGGGGVIAFKEWVRRVRRFPGSVEKDNPAFKLIDFLDDNFLRMSCGGLLLDTDRTREHSPSLAAMGPVSAEVAEGYVRYWKSIGFLTS</sequence>
<dbReference type="GO" id="GO:0031177">
    <property type="term" value="F:phosphopantetheine binding"/>
    <property type="evidence" value="ECO:0007669"/>
    <property type="project" value="InterPro"/>
</dbReference>
<dbReference type="SUPFAM" id="SSF51735">
    <property type="entry name" value="NAD(P)-binding Rossmann-fold domains"/>
    <property type="match status" value="1"/>
</dbReference>
<dbReference type="PROSITE" id="PS00012">
    <property type="entry name" value="PHOSPHOPANTETHEINE"/>
    <property type="match status" value="1"/>
</dbReference>
<feature type="active site" description="Proton donor; for dehydratase activity" evidence="6">
    <location>
        <position position="1508"/>
    </location>
</feature>
<comment type="caution">
    <text evidence="11">The sequence shown here is derived from an EMBL/GenBank/DDBJ whole genome shotgun (WGS) entry which is preliminary data.</text>
</comment>
<dbReference type="CDD" id="cd02440">
    <property type="entry name" value="AdoMet_MTases"/>
    <property type="match status" value="1"/>
</dbReference>
<feature type="region of interest" description="N-terminal hotdog fold" evidence="6">
    <location>
        <begin position="1295"/>
        <end position="1426"/>
    </location>
</feature>
<feature type="domain" description="PKS/mFAS DH" evidence="10">
    <location>
        <begin position="1295"/>
        <end position="1603"/>
    </location>
</feature>
<dbReference type="PROSITE" id="PS50075">
    <property type="entry name" value="CARRIER"/>
    <property type="match status" value="1"/>
</dbReference>
<dbReference type="Gene3D" id="3.30.70.3290">
    <property type="match status" value="1"/>
</dbReference>
<dbReference type="Gene3D" id="3.10.129.110">
    <property type="entry name" value="Polyketide synthase dehydratase"/>
    <property type="match status" value="1"/>
</dbReference>
<evidence type="ECO:0000256" key="6">
    <source>
        <dbReference type="PROSITE-ProRule" id="PRU01363"/>
    </source>
</evidence>
<evidence type="ECO:0000259" key="10">
    <source>
        <dbReference type="PROSITE" id="PS52019"/>
    </source>
</evidence>
<dbReference type="GO" id="GO:0044550">
    <property type="term" value="P:secondary metabolite biosynthetic process"/>
    <property type="evidence" value="ECO:0007669"/>
    <property type="project" value="UniProtKB-ARBA"/>
</dbReference>
<dbReference type="InterPro" id="IPR041068">
    <property type="entry name" value="HTH_51"/>
</dbReference>
<dbReference type="InterPro" id="IPR001227">
    <property type="entry name" value="Ac_transferase_dom_sf"/>
</dbReference>
<feature type="domain" description="Carrier" evidence="8">
    <location>
        <begin position="1669"/>
        <end position="1746"/>
    </location>
</feature>
<gene>
    <name evidence="11" type="ORF">QBC42DRAFT_171342</name>
</gene>
<protein>
    <recommendedName>
        <fullName evidence="13">Polyketide synthase</fullName>
    </recommendedName>
</protein>
<dbReference type="SUPFAM" id="SSF47336">
    <property type="entry name" value="ACP-like"/>
    <property type="match status" value="1"/>
</dbReference>
<keyword evidence="1" id="KW-0596">Phosphopantetheine</keyword>
<dbReference type="InterPro" id="IPR032088">
    <property type="entry name" value="SAT"/>
</dbReference>
<feature type="domain" description="Ketosynthase family 3 (KS3)" evidence="9">
    <location>
        <begin position="392"/>
        <end position="809"/>
    </location>
</feature>
<dbReference type="SMART" id="SM00825">
    <property type="entry name" value="PKS_KS"/>
    <property type="match status" value="1"/>
</dbReference>
<evidence type="ECO:0000256" key="7">
    <source>
        <dbReference type="SAM" id="MobiDB-lite"/>
    </source>
</evidence>
<dbReference type="SUPFAM" id="SSF53901">
    <property type="entry name" value="Thiolase-like"/>
    <property type="match status" value="1"/>
</dbReference>
<keyword evidence="3" id="KW-0808">Transferase</keyword>
<dbReference type="InterPro" id="IPR016039">
    <property type="entry name" value="Thiolase-like"/>
</dbReference>
<dbReference type="InterPro" id="IPR036736">
    <property type="entry name" value="ACP-like_sf"/>
</dbReference>
<dbReference type="InterPro" id="IPR013120">
    <property type="entry name" value="FAR_NAD-bd"/>
</dbReference>
<feature type="compositionally biased region" description="Low complexity" evidence="7">
    <location>
        <begin position="1618"/>
        <end position="1638"/>
    </location>
</feature>
<dbReference type="SUPFAM" id="SSF52151">
    <property type="entry name" value="FabD/lysophospholipase-like"/>
    <property type="match status" value="1"/>
</dbReference>
<dbReference type="Pfam" id="PF02801">
    <property type="entry name" value="Ketoacyl-synt_C"/>
    <property type="match status" value="1"/>
</dbReference>
<dbReference type="Pfam" id="PF00550">
    <property type="entry name" value="PP-binding"/>
    <property type="match status" value="1"/>
</dbReference>
<feature type="region of interest" description="Disordered" evidence="7">
    <location>
        <begin position="1752"/>
        <end position="1799"/>
    </location>
</feature>
<keyword evidence="2" id="KW-0597">Phosphoprotein</keyword>
<name>A0AAV9HUQ8_9PEZI</name>
<dbReference type="InterPro" id="IPR049900">
    <property type="entry name" value="PKS_mFAS_DH"/>
</dbReference>
<dbReference type="Pfam" id="PF18558">
    <property type="entry name" value="HTH_51"/>
    <property type="match status" value="1"/>
</dbReference>
<dbReference type="Proteomes" id="UP001321749">
    <property type="component" value="Unassembled WGS sequence"/>
</dbReference>
<feature type="region of interest" description="Disordered" evidence="7">
    <location>
        <begin position="1618"/>
        <end position="1668"/>
    </location>
</feature>
<keyword evidence="5" id="KW-0012">Acyltransferase</keyword>
<dbReference type="InterPro" id="IPR020841">
    <property type="entry name" value="PKS_Beta-ketoAc_synthase_dom"/>
</dbReference>
<feature type="active site" description="Proton acceptor; for dehydratase activity" evidence="6">
    <location>
        <position position="1328"/>
    </location>
</feature>
<dbReference type="InterPro" id="IPR016036">
    <property type="entry name" value="Malonyl_transacylase_ACP-bd"/>
</dbReference>
<dbReference type="InterPro" id="IPR029063">
    <property type="entry name" value="SAM-dependent_MTases_sf"/>
</dbReference>
<dbReference type="InterPro" id="IPR014030">
    <property type="entry name" value="Ketoacyl_synth_N"/>
</dbReference>
<evidence type="ECO:0000256" key="3">
    <source>
        <dbReference type="ARBA" id="ARBA00022679"/>
    </source>
</evidence>
<dbReference type="InterPro" id="IPR020806">
    <property type="entry name" value="PKS_PP-bd"/>
</dbReference>
<dbReference type="InterPro" id="IPR014031">
    <property type="entry name" value="Ketoacyl_synth_C"/>
</dbReference>
<evidence type="ECO:0000256" key="4">
    <source>
        <dbReference type="ARBA" id="ARBA00023268"/>
    </source>
</evidence>
<evidence type="ECO:0000256" key="2">
    <source>
        <dbReference type="ARBA" id="ARBA00022553"/>
    </source>
</evidence>
<feature type="compositionally biased region" description="Low complexity" evidence="7">
    <location>
        <begin position="1770"/>
        <end position="1781"/>
    </location>
</feature>
<dbReference type="Gene3D" id="3.40.50.150">
    <property type="entry name" value="Vaccinia Virus protein VP39"/>
    <property type="match status" value="1"/>
</dbReference>
<dbReference type="PANTHER" id="PTHR45681">
    <property type="entry name" value="POLYKETIDE SYNTHASE 44-RELATED"/>
    <property type="match status" value="1"/>
</dbReference>
<evidence type="ECO:0008006" key="13">
    <source>
        <dbReference type="Google" id="ProtNLM"/>
    </source>
</evidence>
<dbReference type="Pfam" id="PF00698">
    <property type="entry name" value="Acyl_transf_1"/>
    <property type="match status" value="1"/>
</dbReference>
<dbReference type="InterPro" id="IPR014043">
    <property type="entry name" value="Acyl_transferase_dom"/>
</dbReference>
<dbReference type="InterPro" id="IPR009081">
    <property type="entry name" value="PP-bd_ACP"/>
</dbReference>
<dbReference type="InterPro" id="IPR013217">
    <property type="entry name" value="Methyltransf_12"/>
</dbReference>
<dbReference type="SMART" id="SM00823">
    <property type="entry name" value="PKS_PP"/>
    <property type="match status" value="1"/>
</dbReference>
<dbReference type="InterPro" id="IPR036291">
    <property type="entry name" value="NAD(P)-bd_dom_sf"/>
</dbReference>
<keyword evidence="4" id="KW-0511">Multifunctional enzyme</keyword>
<dbReference type="Gene3D" id="3.40.50.720">
    <property type="entry name" value="NAD(P)-binding Rossmann-like Domain"/>
    <property type="match status" value="1"/>
</dbReference>
<evidence type="ECO:0000259" key="8">
    <source>
        <dbReference type="PROSITE" id="PS50075"/>
    </source>
</evidence>
<feature type="region of interest" description="C-terminal hotdog fold" evidence="6">
    <location>
        <begin position="1451"/>
        <end position="1603"/>
    </location>
</feature>
<dbReference type="PANTHER" id="PTHR45681:SF6">
    <property type="entry name" value="POLYKETIDE SYNTHASE 37"/>
    <property type="match status" value="1"/>
</dbReference>
<dbReference type="Gene3D" id="3.40.366.10">
    <property type="entry name" value="Malonyl-Coenzyme A Acyl Carrier Protein, domain 2"/>
    <property type="match status" value="2"/>
</dbReference>
<dbReference type="InterPro" id="IPR016035">
    <property type="entry name" value="Acyl_Trfase/lysoPLipase"/>
</dbReference>
<accession>A0AAV9HUQ8</accession>
<organism evidence="11 12">
    <name type="scientific">Cladorrhinum samala</name>
    <dbReference type="NCBI Taxonomy" id="585594"/>
    <lineage>
        <taxon>Eukaryota</taxon>
        <taxon>Fungi</taxon>
        <taxon>Dikarya</taxon>
        <taxon>Ascomycota</taxon>
        <taxon>Pezizomycotina</taxon>
        <taxon>Sordariomycetes</taxon>
        <taxon>Sordariomycetidae</taxon>
        <taxon>Sordariales</taxon>
        <taxon>Podosporaceae</taxon>
        <taxon>Cladorrhinum</taxon>
    </lineage>
</organism>
<dbReference type="Pfam" id="PF16073">
    <property type="entry name" value="SAT"/>
    <property type="match status" value="1"/>
</dbReference>
<dbReference type="InterPro" id="IPR050444">
    <property type="entry name" value="Polyketide_Synthase"/>
</dbReference>
<dbReference type="Gene3D" id="1.10.1200.10">
    <property type="entry name" value="ACP-like"/>
    <property type="match status" value="1"/>
</dbReference>
<dbReference type="SUPFAM" id="SSF55048">
    <property type="entry name" value="Probable ACP-binding domain of malonyl-CoA ACP transacylase"/>
    <property type="match status" value="1"/>
</dbReference>
<dbReference type="Pfam" id="PF08242">
    <property type="entry name" value="Methyltransf_12"/>
    <property type="match status" value="1"/>
</dbReference>
<dbReference type="CDD" id="cd00833">
    <property type="entry name" value="PKS"/>
    <property type="match status" value="1"/>
</dbReference>
<reference evidence="11" key="1">
    <citation type="journal article" date="2023" name="Mol. Phylogenet. Evol.">
        <title>Genome-scale phylogeny and comparative genomics of the fungal order Sordariales.</title>
        <authorList>
            <person name="Hensen N."/>
            <person name="Bonometti L."/>
            <person name="Westerberg I."/>
            <person name="Brannstrom I.O."/>
            <person name="Guillou S."/>
            <person name="Cros-Aarteil S."/>
            <person name="Calhoun S."/>
            <person name="Haridas S."/>
            <person name="Kuo A."/>
            <person name="Mondo S."/>
            <person name="Pangilinan J."/>
            <person name="Riley R."/>
            <person name="LaButti K."/>
            <person name="Andreopoulos B."/>
            <person name="Lipzen A."/>
            <person name="Chen C."/>
            <person name="Yan M."/>
            <person name="Daum C."/>
            <person name="Ng V."/>
            <person name="Clum A."/>
            <person name="Steindorff A."/>
            <person name="Ohm R.A."/>
            <person name="Martin F."/>
            <person name="Silar P."/>
            <person name="Natvig D.O."/>
            <person name="Lalanne C."/>
            <person name="Gautier V."/>
            <person name="Ament-Velasquez S.L."/>
            <person name="Kruys A."/>
            <person name="Hutchinson M.I."/>
            <person name="Powell A.J."/>
            <person name="Barry K."/>
            <person name="Miller A.N."/>
            <person name="Grigoriev I.V."/>
            <person name="Debuchy R."/>
            <person name="Gladieux P."/>
            <person name="Hiltunen Thoren M."/>
            <person name="Johannesson H."/>
        </authorList>
    </citation>
    <scope>NUCLEOTIDE SEQUENCE</scope>
    <source>
        <strain evidence="11">PSN324</strain>
    </source>
</reference>
<dbReference type="InterPro" id="IPR006162">
    <property type="entry name" value="Ppantetheine_attach_site"/>
</dbReference>
<dbReference type="InterPro" id="IPR042104">
    <property type="entry name" value="PKS_dehydratase_sf"/>
</dbReference>
<dbReference type="SMART" id="SM00827">
    <property type="entry name" value="PKS_AT"/>
    <property type="match status" value="1"/>
</dbReference>
<dbReference type="Pfam" id="PF00109">
    <property type="entry name" value="ketoacyl-synt"/>
    <property type="match status" value="1"/>
</dbReference>
<evidence type="ECO:0000256" key="1">
    <source>
        <dbReference type="ARBA" id="ARBA00022450"/>
    </source>
</evidence>
<evidence type="ECO:0000313" key="12">
    <source>
        <dbReference type="Proteomes" id="UP001321749"/>
    </source>
</evidence>
<proteinExistence type="predicted"/>
<dbReference type="EMBL" id="MU864948">
    <property type="protein sequence ID" value="KAK4464463.1"/>
    <property type="molecule type" value="Genomic_DNA"/>
</dbReference>
<dbReference type="SUPFAM" id="SSF53335">
    <property type="entry name" value="S-adenosyl-L-methionine-dependent methyltransferases"/>
    <property type="match status" value="1"/>
</dbReference>
<dbReference type="Pfam" id="PF07993">
    <property type="entry name" value="NAD_binding_4"/>
    <property type="match status" value="1"/>
</dbReference>
<dbReference type="PROSITE" id="PS52019">
    <property type="entry name" value="PKS_MFAS_DH"/>
    <property type="match status" value="1"/>
</dbReference>
<evidence type="ECO:0000256" key="5">
    <source>
        <dbReference type="ARBA" id="ARBA00023315"/>
    </source>
</evidence>
<keyword evidence="12" id="KW-1185">Reference proteome</keyword>
<reference evidence="11" key="2">
    <citation type="submission" date="2023-06" db="EMBL/GenBank/DDBJ databases">
        <authorList>
            <consortium name="Lawrence Berkeley National Laboratory"/>
            <person name="Mondo S.J."/>
            <person name="Hensen N."/>
            <person name="Bonometti L."/>
            <person name="Westerberg I."/>
            <person name="Brannstrom I.O."/>
            <person name="Guillou S."/>
            <person name="Cros-Aarteil S."/>
            <person name="Calhoun S."/>
            <person name="Haridas S."/>
            <person name="Kuo A."/>
            <person name="Pangilinan J."/>
            <person name="Riley R."/>
            <person name="Labutti K."/>
            <person name="Andreopoulos B."/>
            <person name="Lipzen A."/>
            <person name="Chen C."/>
            <person name="Yanf M."/>
            <person name="Daum C."/>
            <person name="Ng V."/>
            <person name="Clum A."/>
            <person name="Steindorff A."/>
            <person name="Ohm R."/>
            <person name="Martin F."/>
            <person name="Silar P."/>
            <person name="Natvig D."/>
            <person name="Lalanne C."/>
            <person name="Gautier V."/>
            <person name="Ament-Velasquez S.L."/>
            <person name="Kruys A."/>
            <person name="Hutchinson M.I."/>
            <person name="Powell A.J."/>
            <person name="Barry K."/>
            <person name="Miller A.N."/>
            <person name="Grigoriev I.V."/>
            <person name="Debuchy R."/>
            <person name="Gladieux P."/>
            <person name="Thoren M.H."/>
            <person name="Johannesson H."/>
        </authorList>
    </citation>
    <scope>NUCLEOTIDE SEQUENCE</scope>
    <source>
        <strain evidence="11">PSN324</strain>
    </source>
</reference>
<evidence type="ECO:0000313" key="11">
    <source>
        <dbReference type="EMBL" id="KAK4464463.1"/>
    </source>
</evidence>